<organism evidence="7 8">
    <name type="scientific">Eiseniibacteriota bacterium</name>
    <dbReference type="NCBI Taxonomy" id="2212470"/>
    <lineage>
        <taxon>Bacteria</taxon>
        <taxon>Candidatus Eiseniibacteriota</taxon>
    </lineage>
</organism>
<evidence type="ECO:0000256" key="1">
    <source>
        <dbReference type="ARBA" id="ARBA00022741"/>
    </source>
</evidence>
<sequence>MIDPSFDRVRDLVLRSLRLAAEERDRFLESECSDDSEVLASVRRLLSAESPDHRARECDQALGPDRIGRYAVLGLLGEGGMGIVYRALDPDLDREVAIKVLPDWTVGSSDGIDGLRREARLLARVSHPNIATVFSVEVNGPRAFLTMELVAGRPLSELIRENLGYDDALELGRQIACALEAAHDRGVIHRDLKPANILVTEDGTVKVLDFGLAQLGGRARAGFGRDPGLGRSSSAREEPSPQGTVGYASPEVIRGDVAEETCDLWSFGCILYELFTGHRAFSGAVLERIEATSSGEFDRLALADLPGSLSRSIEQCLAVDPGARPSSVVELRQLLEEALEERAVVRLRDRLRAAPRKGNESLPQYLTTLIGRESDLAHVGALLQEHRVVVLAGFGGAGKTRLAVEAARMYSERFADGAWFVDLTPVRDPDTVPLRVLAALGQHERSGEDPLETLAELLESTSGLLVMDNCEQVSSACERVATTLACRCPDVRIIATSRTRLRVEGGCVHAVSPLASPGEDAADATSSPAVRLLVDRARQVDPAFSSTESSVRALGALCRRLDGLPLALEIAATRLDVLTPGELLGQIQGIAELVDDRTETADRHRDLTALVEWSYRQMSSAERSLLSRLSVFRGGWTLRAAQAICADSRDGTVDQWQVLSLLRSLFAKSLIERETKDLDGTEGSRYRMLEIIREYAAEQLHRAGERDTTRARHFHYFCELARTCRSGATSAHGQRLRGEDENLFAALEAVPDTRADLESAAGLCRDLLYFWTVDGRWQRGQLCCDRLLGMLEAKQLQGTLAHARLLACAGRLAALRGLTETAYSKLMDARSLGERWGSLDITSVSDVGLTALARVRGDRQEVLDLADRRVRRIESMMGGAQGERSLDLVSDGSAERETRPRSAVHDPRERDDLAGVLATSLLDRGQARSALGRLSEAETDFRRALSIRQANGDEDAAAIVLAAIAGVKQRGGDPEGAKTLYLAALERMRISG</sequence>
<dbReference type="InterPro" id="IPR058852">
    <property type="entry name" value="HTH_77"/>
</dbReference>
<accession>A0A956LZT5</accession>
<keyword evidence="3" id="KW-0802">TPR repeat</keyword>
<evidence type="ECO:0000259" key="6">
    <source>
        <dbReference type="PROSITE" id="PS50011"/>
    </source>
</evidence>
<proteinExistence type="predicted"/>
<dbReference type="SUPFAM" id="SSF52540">
    <property type="entry name" value="P-loop containing nucleoside triphosphate hydrolases"/>
    <property type="match status" value="1"/>
</dbReference>
<feature type="repeat" description="TPR" evidence="3">
    <location>
        <begin position="918"/>
        <end position="951"/>
    </location>
</feature>
<dbReference type="Gene3D" id="1.10.510.10">
    <property type="entry name" value="Transferase(Phosphotransferase) domain 1"/>
    <property type="match status" value="1"/>
</dbReference>
<dbReference type="PANTHER" id="PTHR47691">
    <property type="entry name" value="REGULATOR-RELATED"/>
    <property type="match status" value="1"/>
</dbReference>
<dbReference type="Gene3D" id="1.25.40.10">
    <property type="entry name" value="Tetratricopeptide repeat domain"/>
    <property type="match status" value="1"/>
</dbReference>
<keyword evidence="2 4" id="KW-0067">ATP-binding</keyword>
<evidence type="ECO:0000256" key="3">
    <source>
        <dbReference type="PROSITE-ProRule" id="PRU00339"/>
    </source>
</evidence>
<protein>
    <submittedName>
        <fullName evidence="7">Protein kinase</fullName>
    </submittedName>
</protein>
<dbReference type="PROSITE" id="PS50011">
    <property type="entry name" value="PROTEIN_KINASE_DOM"/>
    <property type="match status" value="1"/>
</dbReference>
<dbReference type="PROSITE" id="PS50005">
    <property type="entry name" value="TPR"/>
    <property type="match status" value="1"/>
</dbReference>
<dbReference type="InterPro" id="IPR008271">
    <property type="entry name" value="Ser/Thr_kinase_AS"/>
</dbReference>
<reference evidence="7" key="2">
    <citation type="journal article" date="2021" name="Microbiome">
        <title>Successional dynamics and alternative stable states in a saline activated sludge microbial community over 9 years.</title>
        <authorList>
            <person name="Wang Y."/>
            <person name="Ye J."/>
            <person name="Ju F."/>
            <person name="Liu L."/>
            <person name="Boyd J.A."/>
            <person name="Deng Y."/>
            <person name="Parks D.H."/>
            <person name="Jiang X."/>
            <person name="Yin X."/>
            <person name="Woodcroft B.J."/>
            <person name="Tyson G.W."/>
            <person name="Hugenholtz P."/>
            <person name="Polz M.F."/>
            <person name="Zhang T."/>
        </authorList>
    </citation>
    <scope>NUCLEOTIDE SEQUENCE</scope>
    <source>
        <strain evidence="7">HKST-UBA01</strain>
    </source>
</reference>
<feature type="non-terminal residue" evidence="7">
    <location>
        <position position="992"/>
    </location>
</feature>
<dbReference type="Proteomes" id="UP000697710">
    <property type="component" value="Unassembled WGS sequence"/>
</dbReference>
<evidence type="ECO:0000313" key="8">
    <source>
        <dbReference type="Proteomes" id="UP000697710"/>
    </source>
</evidence>
<evidence type="ECO:0000313" key="7">
    <source>
        <dbReference type="EMBL" id="MCA9727146.1"/>
    </source>
</evidence>
<feature type="compositionally biased region" description="Basic and acidic residues" evidence="5">
    <location>
        <begin position="893"/>
        <end position="908"/>
    </location>
</feature>
<dbReference type="SUPFAM" id="SSF56112">
    <property type="entry name" value="Protein kinase-like (PK-like)"/>
    <property type="match status" value="1"/>
</dbReference>
<dbReference type="GO" id="GO:0004672">
    <property type="term" value="F:protein kinase activity"/>
    <property type="evidence" value="ECO:0007669"/>
    <property type="project" value="InterPro"/>
</dbReference>
<keyword evidence="7" id="KW-0418">Kinase</keyword>
<feature type="region of interest" description="Disordered" evidence="5">
    <location>
        <begin position="881"/>
        <end position="908"/>
    </location>
</feature>
<dbReference type="Pfam" id="PF25872">
    <property type="entry name" value="HTH_77"/>
    <property type="match status" value="1"/>
</dbReference>
<feature type="region of interest" description="Disordered" evidence="5">
    <location>
        <begin position="223"/>
        <end position="248"/>
    </location>
</feature>
<dbReference type="InterPro" id="IPR011009">
    <property type="entry name" value="Kinase-like_dom_sf"/>
</dbReference>
<keyword evidence="7" id="KW-0808">Transferase</keyword>
<dbReference type="PROSITE" id="PS00108">
    <property type="entry name" value="PROTEIN_KINASE_ST"/>
    <property type="match status" value="1"/>
</dbReference>
<dbReference type="GO" id="GO:0005524">
    <property type="term" value="F:ATP binding"/>
    <property type="evidence" value="ECO:0007669"/>
    <property type="project" value="UniProtKB-UniRule"/>
</dbReference>
<dbReference type="PROSITE" id="PS00107">
    <property type="entry name" value="PROTEIN_KINASE_ATP"/>
    <property type="match status" value="1"/>
</dbReference>
<dbReference type="EMBL" id="JAGQHR010000116">
    <property type="protein sequence ID" value="MCA9727146.1"/>
    <property type="molecule type" value="Genomic_DNA"/>
</dbReference>
<reference evidence="7" key="1">
    <citation type="submission" date="2020-04" db="EMBL/GenBank/DDBJ databases">
        <authorList>
            <person name="Zhang T."/>
        </authorList>
    </citation>
    <scope>NUCLEOTIDE SEQUENCE</scope>
    <source>
        <strain evidence="7">HKST-UBA01</strain>
    </source>
</reference>
<dbReference type="Pfam" id="PF13424">
    <property type="entry name" value="TPR_12"/>
    <property type="match status" value="1"/>
</dbReference>
<dbReference type="InterPro" id="IPR000719">
    <property type="entry name" value="Prot_kinase_dom"/>
</dbReference>
<feature type="binding site" evidence="4">
    <location>
        <position position="99"/>
    </location>
    <ligand>
        <name>ATP</name>
        <dbReference type="ChEBI" id="CHEBI:30616"/>
    </ligand>
</feature>
<evidence type="ECO:0000256" key="2">
    <source>
        <dbReference type="ARBA" id="ARBA00022840"/>
    </source>
</evidence>
<dbReference type="CDD" id="cd14014">
    <property type="entry name" value="STKc_PknB_like"/>
    <property type="match status" value="1"/>
</dbReference>
<dbReference type="PANTHER" id="PTHR47691:SF3">
    <property type="entry name" value="HTH-TYPE TRANSCRIPTIONAL REGULATOR RV0890C-RELATED"/>
    <property type="match status" value="1"/>
</dbReference>
<dbReference type="InterPro" id="IPR019734">
    <property type="entry name" value="TPR_rpt"/>
</dbReference>
<dbReference type="Gene3D" id="3.40.50.300">
    <property type="entry name" value="P-loop containing nucleotide triphosphate hydrolases"/>
    <property type="match status" value="1"/>
</dbReference>
<evidence type="ECO:0000256" key="5">
    <source>
        <dbReference type="SAM" id="MobiDB-lite"/>
    </source>
</evidence>
<comment type="caution">
    <text evidence="7">The sequence shown here is derived from an EMBL/GenBank/DDBJ whole genome shotgun (WGS) entry which is preliminary data.</text>
</comment>
<feature type="domain" description="Protein kinase" evidence="6">
    <location>
        <begin position="70"/>
        <end position="339"/>
    </location>
</feature>
<dbReference type="SMART" id="SM00220">
    <property type="entry name" value="S_TKc"/>
    <property type="match status" value="1"/>
</dbReference>
<dbReference type="InterPro" id="IPR017441">
    <property type="entry name" value="Protein_kinase_ATP_BS"/>
</dbReference>
<keyword evidence="1 4" id="KW-0547">Nucleotide-binding</keyword>
<dbReference type="Gene3D" id="3.30.200.20">
    <property type="entry name" value="Phosphorylase Kinase, domain 1"/>
    <property type="match status" value="1"/>
</dbReference>
<dbReference type="AlphaFoldDB" id="A0A956LZT5"/>
<name>A0A956LZT5_UNCEI</name>
<evidence type="ECO:0000256" key="4">
    <source>
        <dbReference type="PROSITE-ProRule" id="PRU10141"/>
    </source>
</evidence>
<dbReference type="Pfam" id="PF00069">
    <property type="entry name" value="Pkinase"/>
    <property type="match status" value="1"/>
</dbReference>
<dbReference type="InterPro" id="IPR011990">
    <property type="entry name" value="TPR-like_helical_dom_sf"/>
</dbReference>
<dbReference type="SUPFAM" id="SSF48452">
    <property type="entry name" value="TPR-like"/>
    <property type="match status" value="1"/>
</dbReference>
<gene>
    <name evidence="7" type="ORF">KC729_05635</name>
</gene>
<dbReference type="PRINTS" id="PR00364">
    <property type="entry name" value="DISEASERSIST"/>
</dbReference>
<dbReference type="InterPro" id="IPR027417">
    <property type="entry name" value="P-loop_NTPase"/>
</dbReference>